<keyword evidence="2" id="KW-1185">Reference proteome</keyword>
<evidence type="ECO:0000313" key="1">
    <source>
        <dbReference type="EMBL" id="KAI5668504.1"/>
    </source>
</evidence>
<sequence>MDNSVVKPPTYGWSSKNHLRWSRGRGHGFGMQLATRDTLYKRKIVDSTTCAICNSAPETVEHNIRFCPKGCDQKVLSGTQSSSSKALRAIGWKPPQQGRVKLNGDGYVVGNPCKARSGGVFRDHQSCWLLGYSRNLGQASNIVAEFWGLREGLISHGFSYLDIELWDAKICHNYREVNFCTDALAKVGGDSSDIFIPYNEPPTFINHIGF</sequence>
<protein>
    <submittedName>
        <fullName evidence="1">Uncharacterized protein</fullName>
    </submittedName>
</protein>
<evidence type="ECO:0000313" key="2">
    <source>
        <dbReference type="Proteomes" id="UP001060085"/>
    </source>
</evidence>
<dbReference type="EMBL" id="CM044704">
    <property type="protein sequence ID" value="KAI5668504.1"/>
    <property type="molecule type" value="Genomic_DNA"/>
</dbReference>
<organism evidence="1 2">
    <name type="scientific">Catharanthus roseus</name>
    <name type="common">Madagascar periwinkle</name>
    <name type="synonym">Vinca rosea</name>
    <dbReference type="NCBI Taxonomy" id="4058"/>
    <lineage>
        <taxon>Eukaryota</taxon>
        <taxon>Viridiplantae</taxon>
        <taxon>Streptophyta</taxon>
        <taxon>Embryophyta</taxon>
        <taxon>Tracheophyta</taxon>
        <taxon>Spermatophyta</taxon>
        <taxon>Magnoliopsida</taxon>
        <taxon>eudicotyledons</taxon>
        <taxon>Gunneridae</taxon>
        <taxon>Pentapetalae</taxon>
        <taxon>asterids</taxon>
        <taxon>lamiids</taxon>
        <taxon>Gentianales</taxon>
        <taxon>Apocynaceae</taxon>
        <taxon>Rauvolfioideae</taxon>
        <taxon>Vinceae</taxon>
        <taxon>Catharanthinae</taxon>
        <taxon>Catharanthus</taxon>
    </lineage>
</organism>
<accession>A0ACC0B778</accession>
<comment type="caution">
    <text evidence="1">The sequence shown here is derived from an EMBL/GenBank/DDBJ whole genome shotgun (WGS) entry which is preliminary data.</text>
</comment>
<dbReference type="Proteomes" id="UP001060085">
    <property type="component" value="Linkage Group LG04"/>
</dbReference>
<name>A0ACC0B778_CATRO</name>
<proteinExistence type="predicted"/>
<reference evidence="2" key="1">
    <citation type="journal article" date="2023" name="Nat. Plants">
        <title>Single-cell RNA sequencing provides a high-resolution roadmap for understanding the multicellular compartmentation of specialized metabolism.</title>
        <authorList>
            <person name="Sun S."/>
            <person name="Shen X."/>
            <person name="Li Y."/>
            <person name="Li Y."/>
            <person name="Wang S."/>
            <person name="Li R."/>
            <person name="Zhang H."/>
            <person name="Shen G."/>
            <person name="Guo B."/>
            <person name="Wei J."/>
            <person name="Xu J."/>
            <person name="St-Pierre B."/>
            <person name="Chen S."/>
            <person name="Sun C."/>
        </authorList>
    </citation>
    <scope>NUCLEOTIDE SEQUENCE [LARGE SCALE GENOMIC DNA]</scope>
</reference>
<gene>
    <name evidence="1" type="ORF">M9H77_18357</name>
</gene>